<accession>A0A657PSW2</accession>
<dbReference type="EMBL" id="PQCO01000274">
    <property type="protein sequence ID" value="PUD99021.1"/>
    <property type="molecule type" value="Genomic_DNA"/>
</dbReference>
<gene>
    <name evidence="2" type="ORF">C3L24_11615</name>
</gene>
<name>A0A657PSW2_9GAMM</name>
<evidence type="ECO:0000313" key="2">
    <source>
        <dbReference type="EMBL" id="PUD99021.1"/>
    </source>
</evidence>
<dbReference type="Proteomes" id="UP000250928">
    <property type="component" value="Unassembled WGS sequence"/>
</dbReference>
<reference evidence="2 3" key="1">
    <citation type="submission" date="2018-01" db="EMBL/GenBank/DDBJ databases">
        <title>Novel co-symbiosis in the lucinid bivalve Phacoides pectinatus.</title>
        <authorList>
            <person name="Lim S.J."/>
            <person name="Davis B.G."/>
            <person name="Gill D.E."/>
            <person name="Engel A.S."/>
            <person name="Anderson L.C."/>
            <person name="Campbell B.J."/>
        </authorList>
    </citation>
    <scope>NUCLEOTIDE SEQUENCE [LARGE SCALE GENOMIC DNA]</scope>
    <source>
        <strain evidence="2">N3_P5</strain>
    </source>
</reference>
<dbReference type="AlphaFoldDB" id="A0A657PSW2"/>
<feature type="chain" id="PRO_5030148138" evidence="1">
    <location>
        <begin position="20"/>
        <end position="152"/>
    </location>
</feature>
<feature type="signal peptide" evidence="1">
    <location>
        <begin position="1"/>
        <end position="19"/>
    </location>
</feature>
<evidence type="ECO:0000313" key="3">
    <source>
        <dbReference type="Proteomes" id="UP000250928"/>
    </source>
</evidence>
<keyword evidence="1" id="KW-0732">Signal</keyword>
<comment type="caution">
    <text evidence="2">The sequence shown here is derived from an EMBL/GenBank/DDBJ whole genome shotgun (WGS) entry which is preliminary data.</text>
</comment>
<organism evidence="2 3">
    <name type="scientific">Candidatus Sedimenticola endophacoides</name>
    <dbReference type="NCBI Taxonomy" id="2548426"/>
    <lineage>
        <taxon>Bacteria</taxon>
        <taxon>Pseudomonadati</taxon>
        <taxon>Pseudomonadota</taxon>
        <taxon>Gammaproteobacteria</taxon>
        <taxon>Chromatiales</taxon>
        <taxon>Sedimenticolaceae</taxon>
        <taxon>Sedimenticola</taxon>
    </lineage>
</organism>
<evidence type="ECO:0000256" key="1">
    <source>
        <dbReference type="SAM" id="SignalP"/>
    </source>
</evidence>
<proteinExistence type="predicted"/>
<sequence length="152" mass="16974">MRYLYAILALVLAASSPQAGEPEPPRIGGAACVMAKWRGNTLDYVLIYGKKHPVLAQEEGAEILRGKGYARFKGNLDIIHHQAKSYHPHAYAIVIKTTYTTKRGKPRTSYGCGFSPLSYDAALQEAGNDLQSYSWGWDPQKHGYEIVEQVRY</sequence>
<protein>
    <submittedName>
        <fullName evidence="2">Uncharacterized protein</fullName>
    </submittedName>
</protein>